<organism evidence="2 3">
    <name type="scientific">Daphnia sinensis</name>
    <dbReference type="NCBI Taxonomy" id="1820382"/>
    <lineage>
        <taxon>Eukaryota</taxon>
        <taxon>Metazoa</taxon>
        <taxon>Ecdysozoa</taxon>
        <taxon>Arthropoda</taxon>
        <taxon>Crustacea</taxon>
        <taxon>Branchiopoda</taxon>
        <taxon>Diplostraca</taxon>
        <taxon>Cladocera</taxon>
        <taxon>Anomopoda</taxon>
        <taxon>Daphniidae</taxon>
        <taxon>Daphnia</taxon>
        <taxon>Daphnia similis group</taxon>
    </lineage>
</organism>
<evidence type="ECO:0000313" key="3">
    <source>
        <dbReference type="Proteomes" id="UP000820818"/>
    </source>
</evidence>
<dbReference type="EMBL" id="WJBH02000004">
    <property type="protein sequence ID" value="KAI9560210.1"/>
    <property type="molecule type" value="Genomic_DNA"/>
</dbReference>
<feature type="region of interest" description="Disordered" evidence="1">
    <location>
        <begin position="48"/>
        <end position="67"/>
    </location>
</feature>
<accession>A0AAD5LE24</accession>
<gene>
    <name evidence="2" type="ORF">GHT06_014224</name>
</gene>
<keyword evidence="3" id="KW-1185">Reference proteome</keyword>
<proteinExistence type="predicted"/>
<sequence length="67" mass="7616">MFKKLKDKIAEEVKQSPLRLPTSVQQHLSQYSPFTRDAQNGDVTETHQNLNSLGNGESAFKRTQEVI</sequence>
<evidence type="ECO:0000256" key="1">
    <source>
        <dbReference type="SAM" id="MobiDB-lite"/>
    </source>
</evidence>
<dbReference type="Proteomes" id="UP000820818">
    <property type="component" value="Linkage Group LG4"/>
</dbReference>
<dbReference type="AlphaFoldDB" id="A0AAD5LE24"/>
<comment type="caution">
    <text evidence="2">The sequence shown here is derived from an EMBL/GenBank/DDBJ whole genome shotgun (WGS) entry which is preliminary data.</text>
</comment>
<protein>
    <submittedName>
        <fullName evidence="2">Uncharacterized protein</fullName>
    </submittedName>
</protein>
<name>A0AAD5LE24_9CRUS</name>
<reference evidence="2 3" key="1">
    <citation type="submission" date="2022-05" db="EMBL/GenBank/DDBJ databases">
        <title>A multi-omics perspective on studying reproductive biology in Daphnia sinensis.</title>
        <authorList>
            <person name="Jia J."/>
        </authorList>
    </citation>
    <scope>NUCLEOTIDE SEQUENCE [LARGE SCALE GENOMIC DNA]</scope>
    <source>
        <strain evidence="2 3">WSL</strain>
    </source>
</reference>
<evidence type="ECO:0000313" key="2">
    <source>
        <dbReference type="EMBL" id="KAI9560210.1"/>
    </source>
</evidence>